<evidence type="ECO:0000313" key="4">
    <source>
        <dbReference type="EMBL" id="SYX89419.1"/>
    </source>
</evidence>
<evidence type="ECO:0000259" key="3">
    <source>
        <dbReference type="SMART" id="SM01027"/>
    </source>
</evidence>
<dbReference type="InterPro" id="IPR011108">
    <property type="entry name" value="RMMBL"/>
</dbReference>
<dbReference type="EMBL" id="UNOZ01000013">
    <property type="protein sequence ID" value="SYX89419.1"/>
    <property type="molecule type" value="Genomic_DNA"/>
</dbReference>
<feature type="domain" description="Beta-Casp" evidence="3">
    <location>
        <begin position="246"/>
        <end position="386"/>
    </location>
</feature>
<organism evidence="4 5">
    <name type="scientific">Pseudomonas reidholzensis</name>
    <dbReference type="NCBI Taxonomy" id="1785162"/>
    <lineage>
        <taxon>Bacteria</taxon>
        <taxon>Pseudomonadati</taxon>
        <taxon>Pseudomonadota</taxon>
        <taxon>Gammaproteobacteria</taxon>
        <taxon>Pseudomonadales</taxon>
        <taxon>Pseudomonadaceae</taxon>
        <taxon>Pseudomonas</taxon>
    </lineage>
</organism>
<dbReference type="PANTHER" id="PTHR11203:SF37">
    <property type="entry name" value="INTEGRATOR COMPLEX SUBUNIT 11"/>
    <property type="match status" value="1"/>
</dbReference>
<dbReference type="EC" id="3.1.-.-" evidence="4"/>
<proteinExistence type="predicted"/>
<dbReference type="Proteomes" id="UP000263595">
    <property type="component" value="Unassembled WGS sequence"/>
</dbReference>
<dbReference type="AlphaFoldDB" id="A0A383RQR9"/>
<dbReference type="RefSeq" id="WP_119139748.1">
    <property type="nucleotide sequence ID" value="NZ_UNOZ01000013.1"/>
</dbReference>
<reference evidence="5" key="1">
    <citation type="submission" date="2018-08" db="EMBL/GenBank/DDBJ databases">
        <authorList>
            <person name="Blom J."/>
        </authorList>
    </citation>
    <scope>NUCLEOTIDE SEQUENCE [LARGE SCALE GENOMIC DNA]</scope>
    <source>
        <strain evidence="5">CCOS 865</strain>
    </source>
</reference>
<dbReference type="SMART" id="SM01027">
    <property type="entry name" value="Beta-Casp"/>
    <property type="match status" value="1"/>
</dbReference>
<dbReference type="GO" id="GO:0004521">
    <property type="term" value="F:RNA endonuclease activity"/>
    <property type="evidence" value="ECO:0007669"/>
    <property type="project" value="TreeGrafter"/>
</dbReference>
<evidence type="ECO:0000259" key="2">
    <source>
        <dbReference type="SMART" id="SM00849"/>
    </source>
</evidence>
<dbReference type="Pfam" id="PF00753">
    <property type="entry name" value="Lactamase_B"/>
    <property type="match status" value="1"/>
</dbReference>
<dbReference type="Pfam" id="PF10996">
    <property type="entry name" value="Beta-Casp"/>
    <property type="match status" value="1"/>
</dbReference>
<protein>
    <submittedName>
        <fullName evidence="4">Ribonuclease</fullName>
        <ecNumber evidence="4">3.1.-.-</ecNumber>
    </submittedName>
</protein>
<dbReference type="InterPro" id="IPR022712">
    <property type="entry name" value="Beta_Casp"/>
</dbReference>
<gene>
    <name evidence="4" type="ORF">CCOS865_01672</name>
</gene>
<dbReference type="InterPro" id="IPR050698">
    <property type="entry name" value="MBL"/>
</dbReference>
<dbReference type="Gene3D" id="3.40.50.10890">
    <property type="match status" value="1"/>
</dbReference>
<dbReference type="GO" id="GO:0016787">
    <property type="term" value="F:hydrolase activity"/>
    <property type="evidence" value="ECO:0007669"/>
    <property type="project" value="UniProtKB-KW"/>
</dbReference>
<dbReference type="InterPro" id="IPR001279">
    <property type="entry name" value="Metallo-B-lactamas"/>
</dbReference>
<keyword evidence="1 4" id="KW-0378">Hydrolase</keyword>
<dbReference type="PANTHER" id="PTHR11203">
    <property type="entry name" value="CLEAVAGE AND POLYADENYLATION SPECIFICITY FACTOR FAMILY MEMBER"/>
    <property type="match status" value="1"/>
</dbReference>
<name>A0A383RQR9_9PSED</name>
<dbReference type="InterPro" id="IPR036866">
    <property type="entry name" value="RibonucZ/Hydroxyglut_hydro"/>
</dbReference>
<dbReference type="Gene3D" id="3.60.15.10">
    <property type="entry name" value="Ribonuclease Z/Hydroxyacylglutathione hydrolase-like"/>
    <property type="match status" value="1"/>
</dbReference>
<dbReference type="SMART" id="SM00849">
    <property type="entry name" value="Lactamase_B"/>
    <property type="match status" value="1"/>
</dbReference>
<dbReference type="Pfam" id="PF07521">
    <property type="entry name" value="RMMBL"/>
    <property type="match status" value="1"/>
</dbReference>
<keyword evidence="5" id="KW-1185">Reference proteome</keyword>
<evidence type="ECO:0000256" key="1">
    <source>
        <dbReference type="ARBA" id="ARBA00022801"/>
    </source>
</evidence>
<sequence>MDYPVLSHHGGTRGVTGSCHRLHLDSATSLLVDCGLEQGADAPPEAPSTPLGFDIGGICALIVTHVHLDHVGRIPALLAAGYQGPIFCSKPSAKLLPLVLEDAFRLGISSEPEHVASFLERLHRLITPISFDRWHCLVERVDLQCRIRLRRAGHLLGSAYIECDVSPVGAVATRVVFSGDLGAPAGSLLRPVEPPVRADLLVLESTYGDRLHPDRSQRQSQLEAAIDRALADNGTILIPAFSLGRTQELLYELEDILHRKALRVGAGEDPVDWGQLPIILDSPLAQRITQVYRELHEFWSDEARQRLGAGRDPLGFGQLVSIDSHAQHERVVNYLRSTGRPAIVIAGNGMCSGGRIVNYLKAMLGDARHEVLFVGYQVRGTPGARIQACEGMQGDVGVDVWGERYVLRAKVVTLGGYSGHADQAGLVGFAMGGKSPAKRVVLVHGEAGAKRVLADALRKRHPEWAVVSGVTIA</sequence>
<accession>A0A383RQR9</accession>
<dbReference type="CDD" id="cd16295">
    <property type="entry name" value="TTHA0252-CPSF-like_MBL-fold"/>
    <property type="match status" value="1"/>
</dbReference>
<dbReference type="OrthoDB" id="9803916at2"/>
<feature type="domain" description="Metallo-beta-lactamase" evidence="2">
    <location>
        <begin position="16"/>
        <end position="241"/>
    </location>
</feature>
<dbReference type="SUPFAM" id="SSF56281">
    <property type="entry name" value="Metallo-hydrolase/oxidoreductase"/>
    <property type="match status" value="1"/>
</dbReference>
<evidence type="ECO:0000313" key="5">
    <source>
        <dbReference type="Proteomes" id="UP000263595"/>
    </source>
</evidence>